<evidence type="ECO:0000259" key="7">
    <source>
        <dbReference type="PROSITE" id="PS00745"/>
    </source>
</evidence>
<sequence>MVFEIDSLKEKVKKLNIELQKEENWRETEKIREIQKEKNRLQEIIEPLEYFNDRVHYIEESLHIAESEEEGFLFLKDLENEINDIKRKIEKFEIQLLLNKEHDKNNAIVSIHPGAGGTESQDWAEMLMRMYFKWAEKKGFKIKIIDLQSGEEAGIKDVTFTVEGSYAYGYLKSEAGVHRLVRISPFDANKRRHTSFAAMAVFPEIEDNIKVEIKEDDLKIDTFRASGAGGQHVNKVSSAVRIIHIPTGITVTCQTERSQHRNREIAMKILRSKIYALLEKQKEEKIKSLSGEKKEIAWGSQIRSYILHPYKLVKDHRTGLEVYNVEQVLDGDIDIFIEVYLKKFVSIF</sequence>
<evidence type="ECO:0000313" key="8">
    <source>
        <dbReference type="EMBL" id="HGG99707.1"/>
    </source>
</evidence>
<dbReference type="PANTHER" id="PTHR43116">
    <property type="entry name" value="PEPTIDE CHAIN RELEASE FACTOR 2"/>
    <property type="match status" value="1"/>
</dbReference>
<dbReference type="SUPFAM" id="SSF75620">
    <property type="entry name" value="Release factor"/>
    <property type="match status" value="1"/>
</dbReference>
<dbReference type="AlphaFoldDB" id="A0A7C4EML4"/>
<keyword evidence="4" id="KW-0963">Cytoplasm</keyword>
<dbReference type="SMART" id="SM00937">
    <property type="entry name" value="PCRF"/>
    <property type="match status" value="1"/>
</dbReference>
<comment type="function">
    <text evidence="4">Peptide chain release factor 2 directs the termination of translation in response to the peptide chain termination codons UGA and UAA.</text>
</comment>
<dbReference type="FunFam" id="3.30.160.20:FF:000004">
    <property type="entry name" value="Peptide chain release factor 1"/>
    <property type="match status" value="1"/>
</dbReference>
<protein>
    <recommendedName>
        <fullName evidence="4 5">Peptide chain release factor 2</fullName>
        <shortName evidence="4">RF-2</shortName>
    </recommendedName>
</protein>
<comment type="subcellular location">
    <subcellularLocation>
        <location evidence="4">Cytoplasm</location>
    </subcellularLocation>
</comment>
<dbReference type="InterPro" id="IPR000352">
    <property type="entry name" value="Pep_chain_release_fac_I"/>
</dbReference>
<dbReference type="PANTHER" id="PTHR43116:SF3">
    <property type="entry name" value="CLASS I PEPTIDE CHAIN RELEASE FACTOR"/>
    <property type="match status" value="1"/>
</dbReference>
<proteinExistence type="inferred from homology"/>
<gene>
    <name evidence="4" type="primary">prfB</name>
    <name evidence="8" type="ORF">ENV75_04585</name>
</gene>
<dbReference type="Gene3D" id="3.30.160.20">
    <property type="match status" value="1"/>
</dbReference>
<comment type="similarity">
    <text evidence="1 4">Belongs to the prokaryotic/mitochondrial release factor family.</text>
</comment>
<feature type="modified residue" description="N5-methylglutamine" evidence="4">
    <location>
        <position position="231"/>
    </location>
</feature>
<keyword evidence="6" id="KW-0175">Coiled coil</keyword>
<evidence type="ECO:0000256" key="3">
    <source>
        <dbReference type="ARBA" id="ARBA00022917"/>
    </source>
</evidence>
<organism evidence="8">
    <name type="scientific">Thermodesulfovibrio aggregans</name>
    <dbReference type="NCBI Taxonomy" id="86166"/>
    <lineage>
        <taxon>Bacteria</taxon>
        <taxon>Pseudomonadati</taxon>
        <taxon>Nitrospirota</taxon>
        <taxon>Thermodesulfovibrionia</taxon>
        <taxon>Thermodesulfovibrionales</taxon>
        <taxon>Thermodesulfovibrionaceae</taxon>
        <taxon>Thermodesulfovibrio</taxon>
    </lineage>
</organism>
<dbReference type="GO" id="GO:0016149">
    <property type="term" value="F:translation release factor activity, codon specific"/>
    <property type="evidence" value="ECO:0007669"/>
    <property type="project" value="UniProtKB-UniRule"/>
</dbReference>
<dbReference type="Gene3D" id="3.30.70.1660">
    <property type="match status" value="1"/>
</dbReference>
<dbReference type="HAMAP" id="MF_00094">
    <property type="entry name" value="Rel_fac_2"/>
    <property type="match status" value="1"/>
</dbReference>
<evidence type="ECO:0000256" key="6">
    <source>
        <dbReference type="SAM" id="Coils"/>
    </source>
</evidence>
<dbReference type="InterPro" id="IPR005139">
    <property type="entry name" value="PCRF"/>
</dbReference>
<feature type="coiled-coil region" evidence="6">
    <location>
        <begin position="5"/>
        <end position="37"/>
    </location>
</feature>
<accession>A0A7C4EML4</accession>
<name>A0A7C4EML4_9BACT</name>
<dbReference type="InterPro" id="IPR045853">
    <property type="entry name" value="Pep_chain_release_fac_I_sf"/>
</dbReference>
<evidence type="ECO:0000256" key="5">
    <source>
        <dbReference type="NCBIfam" id="TIGR00020"/>
    </source>
</evidence>
<keyword evidence="2 4" id="KW-0488">Methylation</keyword>
<dbReference type="GO" id="GO:0005737">
    <property type="term" value="C:cytoplasm"/>
    <property type="evidence" value="ECO:0007669"/>
    <property type="project" value="UniProtKB-SubCell"/>
</dbReference>
<evidence type="ECO:0000256" key="2">
    <source>
        <dbReference type="ARBA" id="ARBA00022481"/>
    </source>
</evidence>
<reference evidence="8" key="1">
    <citation type="journal article" date="2020" name="mSystems">
        <title>Genome- and Community-Level Interaction Insights into Carbon Utilization and Element Cycling Functions of Hydrothermarchaeota in Hydrothermal Sediment.</title>
        <authorList>
            <person name="Zhou Z."/>
            <person name="Liu Y."/>
            <person name="Xu W."/>
            <person name="Pan J."/>
            <person name="Luo Z.H."/>
            <person name="Li M."/>
        </authorList>
    </citation>
    <scope>NUCLEOTIDE SEQUENCE [LARGE SCALE GENOMIC DNA]</scope>
    <source>
        <strain evidence="8">SpSt-788</strain>
    </source>
</reference>
<dbReference type="NCBIfam" id="TIGR00020">
    <property type="entry name" value="prfB"/>
    <property type="match status" value="1"/>
</dbReference>
<keyword evidence="3 4" id="KW-0648">Protein biosynthesis</keyword>
<feature type="domain" description="Prokaryotic-type class I peptide chain release factors" evidence="7">
    <location>
        <begin position="224"/>
        <end position="240"/>
    </location>
</feature>
<dbReference type="PROSITE" id="PS00745">
    <property type="entry name" value="RF_PROK_I"/>
    <property type="match status" value="1"/>
</dbReference>
<dbReference type="EMBL" id="DTHO01000051">
    <property type="protein sequence ID" value="HGG99707.1"/>
    <property type="molecule type" value="Genomic_DNA"/>
</dbReference>
<dbReference type="Pfam" id="PF00472">
    <property type="entry name" value="RF-1"/>
    <property type="match status" value="1"/>
</dbReference>
<evidence type="ECO:0000256" key="4">
    <source>
        <dbReference type="HAMAP-Rule" id="MF_00094"/>
    </source>
</evidence>
<comment type="caution">
    <text evidence="8">The sequence shown here is derived from an EMBL/GenBank/DDBJ whole genome shotgun (WGS) entry which is preliminary data.</text>
</comment>
<dbReference type="InterPro" id="IPR004374">
    <property type="entry name" value="PrfB"/>
</dbReference>
<dbReference type="Pfam" id="PF03462">
    <property type="entry name" value="PCRF"/>
    <property type="match status" value="1"/>
</dbReference>
<comment type="PTM">
    <text evidence="4">Methylated by PrmC. Methylation increases the termination efficiency of RF2.</text>
</comment>
<dbReference type="Gene3D" id="1.20.58.410">
    <property type="entry name" value="Release factor"/>
    <property type="match status" value="1"/>
</dbReference>
<evidence type="ECO:0000256" key="1">
    <source>
        <dbReference type="ARBA" id="ARBA00010835"/>
    </source>
</evidence>